<feature type="compositionally biased region" description="Low complexity" evidence="7">
    <location>
        <begin position="250"/>
        <end position="275"/>
    </location>
</feature>
<evidence type="ECO:0000313" key="9">
    <source>
        <dbReference type="EMBL" id="CAD7639777.1"/>
    </source>
</evidence>
<dbReference type="GO" id="GO:0005634">
    <property type="term" value="C:nucleus"/>
    <property type="evidence" value="ECO:0007669"/>
    <property type="project" value="UniProtKB-SubCell"/>
</dbReference>
<evidence type="ECO:0000256" key="2">
    <source>
        <dbReference type="ARBA" id="ARBA00023015"/>
    </source>
</evidence>
<feature type="DNA-binding region" description="HMG box" evidence="6">
    <location>
        <begin position="294"/>
        <end position="362"/>
    </location>
</feature>
<dbReference type="PANTHER" id="PTHR10270">
    <property type="entry name" value="SOX TRANSCRIPTION FACTOR"/>
    <property type="match status" value="1"/>
</dbReference>
<keyword evidence="5 6" id="KW-0539">Nucleus</keyword>
<keyword evidence="2" id="KW-0805">Transcription regulation</keyword>
<dbReference type="SUPFAM" id="SSF47095">
    <property type="entry name" value="HMG-box"/>
    <property type="match status" value="1"/>
</dbReference>
<evidence type="ECO:0000256" key="1">
    <source>
        <dbReference type="ARBA" id="ARBA00004123"/>
    </source>
</evidence>
<protein>
    <recommendedName>
        <fullName evidence="8">HMG box domain-containing protein</fullName>
    </recommendedName>
</protein>
<evidence type="ECO:0000256" key="7">
    <source>
        <dbReference type="SAM" id="MobiDB-lite"/>
    </source>
</evidence>
<dbReference type="GO" id="GO:0000122">
    <property type="term" value="P:negative regulation of transcription by RNA polymerase II"/>
    <property type="evidence" value="ECO:0007669"/>
    <property type="project" value="TreeGrafter"/>
</dbReference>
<keyword evidence="10" id="KW-1185">Reference proteome</keyword>
<dbReference type="InterPro" id="IPR050140">
    <property type="entry name" value="SRY-related_HMG-box_TF-like"/>
</dbReference>
<evidence type="ECO:0000256" key="6">
    <source>
        <dbReference type="PROSITE-ProRule" id="PRU00267"/>
    </source>
</evidence>
<feature type="compositionally biased region" description="Basic residues" evidence="7">
    <location>
        <begin position="225"/>
        <end position="235"/>
    </location>
</feature>
<accession>A0A7R9LDW8</accession>
<evidence type="ECO:0000256" key="5">
    <source>
        <dbReference type="ARBA" id="ARBA00023242"/>
    </source>
</evidence>
<evidence type="ECO:0000256" key="4">
    <source>
        <dbReference type="ARBA" id="ARBA00023163"/>
    </source>
</evidence>
<evidence type="ECO:0000256" key="3">
    <source>
        <dbReference type="ARBA" id="ARBA00023125"/>
    </source>
</evidence>
<evidence type="ECO:0000313" key="10">
    <source>
        <dbReference type="Proteomes" id="UP000728032"/>
    </source>
</evidence>
<dbReference type="GO" id="GO:0030182">
    <property type="term" value="P:neuron differentiation"/>
    <property type="evidence" value="ECO:0007669"/>
    <property type="project" value="TreeGrafter"/>
</dbReference>
<feature type="domain" description="HMG box" evidence="8">
    <location>
        <begin position="294"/>
        <end position="362"/>
    </location>
</feature>
<dbReference type="FunFam" id="1.10.30.10:FF:000002">
    <property type="entry name" value="transcription factor Sox-2"/>
    <property type="match status" value="1"/>
</dbReference>
<dbReference type="Proteomes" id="UP000728032">
    <property type="component" value="Unassembled WGS sequence"/>
</dbReference>
<feature type="compositionally biased region" description="Polar residues" evidence="7">
    <location>
        <begin position="276"/>
        <end position="286"/>
    </location>
</feature>
<feature type="region of interest" description="Disordered" evidence="7">
    <location>
        <begin position="225"/>
        <end position="297"/>
    </location>
</feature>
<gene>
    <name evidence="9" type="ORF">ONB1V03_LOCUS2193</name>
</gene>
<dbReference type="Pfam" id="PF12336">
    <property type="entry name" value="SOXp"/>
    <property type="match status" value="1"/>
</dbReference>
<feature type="region of interest" description="Disordered" evidence="7">
    <location>
        <begin position="490"/>
        <end position="517"/>
    </location>
</feature>
<dbReference type="InterPro" id="IPR036910">
    <property type="entry name" value="HMG_box_dom_sf"/>
</dbReference>
<dbReference type="GO" id="GO:0001228">
    <property type="term" value="F:DNA-binding transcription activator activity, RNA polymerase II-specific"/>
    <property type="evidence" value="ECO:0007669"/>
    <property type="project" value="TreeGrafter"/>
</dbReference>
<dbReference type="GO" id="GO:0000978">
    <property type="term" value="F:RNA polymerase II cis-regulatory region sequence-specific DNA binding"/>
    <property type="evidence" value="ECO:0007669"/>
    <property type="project" value="TreeGrafter"/>
</dbReference>
<dbReference type="EMBL" id="CAJPVJ010000476">
    <property type="protein sequence ID" value="CAG2162601.1"/>
    <property type="molecule type" value="Genomic_DNA"/>
</dbReference>
<reference evidence="9" key="1">
    <citation type="submission" date="2020-11" db="EMBL/GenBank/DDBJ databases">
        <authorList>
            <person name="Tran Van P."/>
        </authorList>
    </citation>
    <scope>NUCLEOTIDE SEQUENCE</scope>
</reference>
<organism evidence="9">
    <name type="scientific">Oppiella nova</name>
    <dbReference type="NCBI Taxonomy" id="334625"/>
    <lineage>
        <taxon>Eukaryota</taxon>
        <taxon>Metazoa</taxon>
        <taxon>Ecdysozoa</taxon>
        <taxon>Arthropoda</taxon>
        <taxon>Chelicerata</taxon>
        <taxon>Arachnida</taxon>
        <taxon>Acari</taxon>
        <taxon>Acariformes</taxon>
        <taxon>Sarcoptiformes</taxon>
        <taxon>Oribatida</taxon>
        <taxon>Brachypylina</taxon>
        <taxon>Oppioidea</taxon>
        <taxon>Oppiidae</taxon>
        <taxon>Oppiella</taxon>
    </lineage>
</organism>
<dbReference type="PROSITE" id="PS50118">
    <property type="entry name" value="HMG_BOX_2"/>
    <property type="match status" value="1"/>
</dbReference>
<dbReference type="InterPro" id="IPR022097">
    <property type="entry name" value="SOX_fam"/>
</dbReference>
<keyword evidence="3 6" id="KW-0238">DNA-binding</keyword>
<dbReference type="EMBL" id="OC915301">
    <property type="protein sequence ID" value="CAD7639777.1"/>
    <property type="molecule type" value="Genomic_DNA"/>
</dbReference>
<dbReference type="PANTHER" id="PTHR10270:SF324">
    <property type="entry name" value="SOX DOMAIN-CONTAINING PROTEIN DICHAETE-RELATED"/>
    <property type="match status" value="1"/>
</dbReference>
<sequence length="580" mass="62999">MHCDCDASGVGGARRVDASTGSTERALCRPPQPSRQRLCRRMALRLDRDVCDWLLGSGCGALAINNGLVWPQVCQYSHKCFSTTDASVLYFSVLFLCVLKISTLFKSIEQRFCNHSVCHCVTQTLQSFRPSVHYYINTIDAINANCGRDSAPCTGGSAVLSPTYSSPPSPSPTANTTALYHPTAAAAQMAGLDRDYPSPYAPFSLMTPTATHHAMEHDLKASAFGHHHHHHHHHTPQTPLSVMTPPTPTSTPTSQSHHHSTNSNSGNSNHSNTGPQNSHNSGNNSINKKEIDRVKRPMNAFMVWSRGQRRKMAQENPKMHNSEISKRLGAEWKLLSEVEKRPFIDEAKRLRAVHMKEHPDYKYRPRRKTKTLMKKEKYPLAGSLGGMSADPSRSSAAAAAAAAVQQVSRDMYQMNGYMPNGYPSMAMHEAYQQHAAASYGQATMAANSGLYGRYDMSQIHTPMTTGSMAMPYMNGSSSYSSMPVSSAYSTMGSSASPMSGTGSSIKSESSGHSGSSPNAMAAAVAAAARRGPCNSGHDLRDMISMYLPPGDTDPNAVQSRLQMQSHYASTGEPPMPLSHM</sequence>
<dbReference type="InterPro" id="IPR009071">
    <property type="entry name" value="HMG_box_dom"/>
</dbReference>
<dbReference type="GO" id="GO:0007420">
    <property type="term" value="P:brain development"/>
    <property type="evidence" value="ECO:0007669"/>
    <property type="project" value="TreeGrafter"/>
</dbReference>
<name>A0A7R9LDW8_9ACAR</name>
<dbReference type="OrthoDB" id="6247875at2759"/>
<keyword evidence="4" id="KW-0804">Transcription</keyword>
<evidence type="ECO:0000259" key="8">
    <source>
        <dbReference type="PROSITE" id="PS50118"/>
    </source>
</evidence>
<dbReference type="Gene3D" id="1.10.30.10">
    <property type="entry name" value="High mobility group box domain"/>
    <property type="match status" value="1"/>
</dbReference>
<comment type="subcellular location">
    <subcellularLocation>
        <location evidence="1">Nucleus</location>
    </subcellularLocation>
</comment>
<dbReference type="AlphaFoldDB" id="A0A7R9LDW8"/>
<dbReference type="CDD" id="cd01388">
    <property type="entry name" value="HMG-box_SoxB"/>
    <property type="match status" value="1"/>
</dbReference>
<proteinExistence type="predicted"/>
<dbReference type="SMART" id="SM00398">
    <property type="entry name" value="HMG"/>
    <property type="match status" value="1"/>
</dbReference>
<dbReference type="Pfam" id="PF00505">
    <property type="entry name" value="HMG_box"/>
    <property type="match status" value="1"/>
</dbReference>
<feature type="region of interest" description="Disordered" evidence="7">
    <location>
        <begin position="1"/>
        <end position="25"/>
    </location>
</feature>